<dbReference type="GO" id="GO:0016301">
    <property type="term" value="F:kinase activity"/>
    <property type="evidence" value="ECO:0007669"/>
    <property type="project" value="UniProtKB-KW"/>
</dbReference>
<proteinExistence type="inferred from homology"/>
<reference evidence="6" key="2">
    <citation type="journal article" date="2023" name="Science">
        <title>Genomic signatures of disease resistance in endangered staghorn corals.</title>
        <authorList>
            <person name="Vollmer S.V."/>
            <person name="Selwyn J.D."/>
            <person name="Despard B.A."/>
            <person name="Roesel C.L."/>
        </authorList>
    </citation>
    <scope>NUCLEOTIDE SEQUENCE</scope>
    <source>
        <strain evidence="6">K2</strain>
    </source>
</reference>
<keyword evidence="6" id="KW-0418">Kinase</keyword>
<evidence type="ECO:0000256" key="1">
    <source>
        <dbReference type="ARBA" id="ARBA00004123"/>
    </source>
</evidence>
<organism evidence="6 7">
    <name type="scientific">Acropora cervicornis</name>
    <name type="common">Staghorn coral</name>
    <dbReference type="NCBI Taxonomy" id="6130"/>
    <lineage>
        <taxon>Eukaryota</taxon>
        <taxon>Metazoa</taxon>
        <taxon>Cnidaria</taxon>
        <taxon>Anthozoa</taxon>
        <taxon>Hexacorallia</taxon>
        <taxon>Scleractinia</taxon>
        <taxon>Astrocoeniina</taxon>
        <taxon>Acroporidae</taxon>
        <taxon>Acropora</taxon>
    </lineage>
</organism>
<dbReference type="Pfam" id="PF09806">
    <property type="entry name" value="CDK2AP"/>
    <property type="match status" value="1"/>
</dbReference>
<evidence type="ECO:0000313" key="6">
    <source>
        <dbReference type="EMBL" id="KAK2562374.1"/>
    </source>
</evidence>
<dbReference type="PANTHER" id="PTHR22607:SF3">
    <property type="entry name" value="CDK2-ASSOCIATED PROTEIN 1, ISOFORM B"/>
    <property type="match status" value="1"/>
</dbReference>
<dbReference type="GO" id="GO:0005634">
    <property type="term" value="C:nucleus"/>
    <property type="evidence" value="ECO:0007669"/>
    <property type="project" value="UniProtKB-SubCell"/>
</dbReference>
<comment type="similarity">
    <text evidence="2">Belongs to the CDK2AP family.</text>
</comment>
<name>A0AAD9QJL5_ACRCE</name>
<reference evidence="6" key="1">
    <citation type="journal article" date="2023" name="G3 (Bethesda)">
        <title>Whole genome assembly and annotation of the endangered Caribbean coral Acropora cervicornis.</title>
        <authorList>
            <person name="Selwyn J.D."/>
            <person name="Vollmer S.V."/>
        </authorList>
    </citation>
    <scope>NUCLEOTIDE SEQUENCE</scope>
    <source>
        <strain evidence="6">K2</strain>
    </source>
</reference>
<evidence type="ECO:0000256" key="4">
    <source>
        <dbReference type="ARBA" id="ARBA00023242"/>
    </source>
</evidence>
<dbReference type="GO" id="GO:0005737">
    <property type="term" value="C:cytoplasm"/>
    <property type="evidence" value="ECO:0007669"/>
    <property type="project" value="TreeGrafter"/>
</dbReference>
<comment type="subcellular location">
    <subcellularLocation>
        <location evidence="1">Nucleus</location>
    </subcellularLocation>
</comment>
<comment type="caution">
    <text evidence="6">The sequence shown here is derived from an EMBL/GenBank/DDBJ whole genome shotgun (WGS) entry which is preliminary data.</text>
</comment>
<evidence type="ECO:0000256" key="3">
    <source>
        <dbReference type="ARBA" id="ARBA00022553"/>
    </source>
</evidence>
<dbReference type="AlphaFoldDB" id="A0AAD9QJL5"/>
<dbReference type="EMBL" id="JARQWQ010000029">
    <property type="protein sequence ID" value="KAK2562374.1"/>
    <property type="molecule type" value="Genomic_DNA"/>
</dbReference>
<keyword evidence="6" id="KW-0808">Transferase</keyword>
<evidence type="ECO:0000256" key="2">
    <source>
        <dbReference type="ARBA" id="ARBA00008485"/>
    </source>
</evidence>
<accession>A0AAD9QJL5</accession>
<dbReference type="Proteomes" id="UP001249851">
    <property type="component" value="Unassembled WGS sequence"/>
</dbReference>
<gene>
    <name evidence="6" type="ORF">P5673_014663</name>
</gene>
<protein>
    <submittedName>
        <fullName evidence="6">Cyclin-dependent kinase 2-associated protein 1</fullName>
    </submittedName>
</protein>
<evidence type="ECO:0000256" key="5">
    <source>
        <dbReference type="SAM" id="MobiDB-lite"/>
    </source>
</evidence>
<dbReference type="Gene3D" id="6.10.140.1300">
    <property type="match status" value="1"/>
</dbReference>
<feature type="compositionally biased region" description="Polar residues" evidence="5">
    <location>
        <begin position="298"/>
        <end position="316"/>
    </location>
</feature>
<dbReference type="InterPro" id="IPR017266">
    <property type="entry name" value="DOC_1/2"/>
</dbReference>
<dbReference type="PANTHER" id="PTHR22607">
    <property type="entry name" value="DELETED IN ORAL CANCER 1/CDK2-ASSOCIATED PROTEIN 1"/>
    <property type="match status" value="1"/>
</dbReference>
<keyword evidence="7" id="KW-1185">Reference proteome</keyword>
<sequence>MSRNDVAVHSSSVHLQDLSRLVFAFNTDKGNSTFQVVDNGRDSVLHMFDVVSNPGIGMKKNDCALDQDQRANTLFKGLEGLEKIDSGNVQDMNTKEQLSSAGVDSHETKGTKNSLHMISALCDRLIETPDQNSKRFAGGTAPTMDAASSTCEGLTYHNNQDAMVRSASHLCSSHPGGFYPDHDSPSVNISAKHNSDIKSPDITNEQNGAGATRFFEDTGRVTVKNQQSHAVESLQSNDLTCAISDMQQMLTRISPPVQSANGSSSQISLGQSTFDDTFKLIPLKQPITGNGPDASASVAATHQGGSSSGTTVNQNSPGKYSELLAVIEELGKDIRPTYAGSKNAAERLKKGIMHARVLVRECLVETDKCARQ</sequence>
<keyword evidence="3" id="KW-0597">Phosphoprotein</keyword>
<evidence type="ECO:0000313" key="7">
    <source>
        <dbReference type="Proteomes" id="UP001249851"/>
    </source>
</evidence>
<feature type="region of interest" description="Disordered" evidence="5">
    <location>
        <begin position="289"/>
        <end position="316"/>
    </location>
</feature>
<keyword evidence="4" id="KW-0539">Nucleus</keyword>